<feature type="compositionally biased region" description="Basic and acidic residues" evidence="2">
    <location>
        <begin position="2006"/>
        <end position="2022"/>
    </location>
</feature>
<dbReference type="InterPro" id="IPR056841">
    <property type="entry name" value="TNRC18_BAHCC1-like_SH3"/>
</dbReference>
<feature type="region of interest" description="Disordered" evidence="2">
    <location>
        <begin position="275"/>
        <end position="346"/>
    </location>
</feature>
<feature type="region of interest" description="Disordered" evidence="2">
    <location>
        <begin position="1191"/>
        <end position="1259"/>
    </location>
</feature>
<feature type="compositionally biased region" description="Basic residues" evidence="2">
    <location>
        <begin position="1661"/>
        <end position="1670"/>
    </location>
</feature>
<feature type="region of interest" description="Disordered" evidence="2">
    <location>
        <begin position="1499"/>
        <end position="1518"/>
    </location>
</feature>
<dbReference type="SMART" id="SM00333">
    <property type="entry name" value="TUDOR"/>
    <property type="match status" value="1"/>
</dbReference>
<dbReference type="GeneID" id="106467087"/>
<feature type="compositionally biased region" description="Basic and acidic residues" evidence="2">
    <location>
        <begin position="2393"/>
        <end position="2412"/>
    </location>
</feature>
<feature type="region of interest" description="Disordered" evidence="2">
    <location>
        <begin position="2085"/>
        <end position="2109"/>
    </location>
</feature>
<feature type="compositionally biased region" description="Polar residues" evidence="2">
    <location>
        <begin position="2482"/>
        <end position="2498"/>
    </location>
</feature>
<feature type="region of interest" description="Disordered" evidence="2">
    <location>
        <begin position="1643"/>
        <end position="1698"/>
    </location>
</feature>
<dbReference type="InterPro" id="IPR048924">
    <property type="entry name" value="BAHCC1-like_Tudor"/>
</dbReference>
<dbReference type="Pfam" id="PF01426">
    <property type="entry name" value="BAH"/>
    <property type="match status" value="1"/>
</dbReference>
<feature type="compositionally biased region" description="Basic residues" evidence="2">
    <location>
        <begin position="1898"/>
        <end position="1911"/>
    </location>
</feature>
<feature type="coiled-coil region" evidence="1">
    <location>
        <begin position="1547"/>
        <end position="1574"/>
    </location>
</feature>
<feature type="compositionally biased region" description="Basic and acidic residues" evidence="2">
    <location>
        <begin position="1128"/>
        <end position="1138"/>
    </location>
</feature>
<feature type="compositionally biased region" description="Polar residues" evidence="2">
    <location>
        <begin position="2324"/>
        <end position="2334"/>
    </location>
</feature>
<dbReference type="InterPro" id="IPR043151">
    <property type="entry name" value="BAH_sf"/>
</dbReference>
<evidence type="ECO:0000256" key="2">
    <source>
        <dbReference type="SAM" id="MobiDB-lite"/>
    </source>
</evidence>
<feature type="region of interest" description="Disordered" evidence="2">
    <location>
        <begin position="1769"/>
        <end position="1926"/>
    </location>
</feature>
<evidence type="ECO:0000313" key="4">
    <source>
        <dbReference type="Proteomes" id="UP000694941"/>
    </source>
</evidence>
<dbReference type="PANTHER" id="PTHR12505:SF24">
    <property type="entry name" value="PROTEIN WINGED EYE"/>
    <property type="match status" value="1"/>
</dbReference>
<feature type="compositionally biased region" description="Basic and acidic residues" evidence="2">
    <location>
        <begin position="2043"/>
        <end position="2069"/>
    </location>
</feature>
<feature type="domain" description="BAH" evidence="3">
    <location>
        <begin position="2654"/>
        <end position="2783"/>
    </location>
</feature>
<keyword evidence="1" id="KW-0175">Coiled coil</keyword>
<accession>A0ABM1T4V9</accession>
<protein>
    <submittedName>
        <fullName evidence="5">Uncharacterized protein LOC106467087 isoform X1</fullName>
    </submittedName>
</protein>
<dbReference type="SMART" id="SM00439">
    <property type="entry name" value="BAH"/>
    <property type="match status" value="1"/>
</dbReference>
<dbReference type="Gene3D" id="2.30.30.140">
    <property type="match status" value="1"/>
</dbReference>
<feature type="region of interest" description="Disordered" evidence="2">
    <location>
        <begin position="1092"/>
        <end position="1138"/>
    </location>
</feature>
<feature type="region of interest" description="Disordered" evidence="2">
    <location>
        <begin position="2284"/>
        <end position="2334"/>
    </location>
</feature>
<feature type="compositionally biased region" description="Basic residues" evidence="2">
    <location>
        <begin position="2428"/>
        <end position="2466"/>
    </location>
</feature>
<organism evidence="4 5">
    <name type="scientific">Limulus polyphemus</name>
    <name type="common">Atlantic horseshoe crab</name>
    <dbReference type="NCBI Taxonomy" id="6850"/>
    <lineage>
        <taxon>Eukaryota</taxon>
        <taxon>Metazoa</taxon>
        <taxon>Ecdysozoa</taxon>
        <taxon>Arthropoda</taxon>
        <taxon>Chelicerata</taxon>
        <taxon>Merostomata</taxon>
        <taxon>Xiphosura</taxon>
        <taxon>Limulidae</taxon>
        <taxon>Limulus</taxon>
    </lineage>
</organism>
<feature type="compositionally biased region" description="Acidic residues" evidence="2">
    <location>
        <begin position="1232"/>
        <end position="1249"/>
    </location>
</feature>
<feature type="compositionally biased region" description="Basic and acidic residues" evidence="2">
    <location>
        <begin position="1787"/>
        <end position="1808"/>
    </location>
</feature>
<feature type="compositionally biased region" description="Low complexity" evidence="2">
    <location>
        <begin position="2555"/>
        <end position="2567"/>
    </location>
</feature>
<name>A0ABM1T4V9_LIMPO</name>
<feature type="region of interest" description="Disordered" evidence="2">
    <location>
        <begin position="489"/>
        <end position="524"/>
    </location>
</feature>
<evidence type="ECO:0000259" key="3">
    <source>
        <dbReference type="PROSITE" id="PS51038"/>
    </source>
</evidence>
<feature type="compositionally biased region" description="Polar residues" evidence="2">
    <location>
        <begin position="1809"/>
        <end position="1823"/>
    </location>
</feature>
<reference evidence="5" key="1">
    <citation type="submission" date="2025-08" db="UniProtKB">
        <authorList>
            <consortium name="RefSeq"/>
        </authorList>
    </citation>
    <scope>IDENTIFICATION</scope>
    <source>
        <tissue evidence="5">Muscle</tissue>
    </source>
</reference>
<feature type="region of interest" description="Disordered" evidence="2">
    <location>
        <begin position="2371"/>
        <end position="2609"/>
    </location>
</feature>
<feature type="compositionally biased region" description="Basic residues" evidence="2">
    <location>
        <begin position="2305"/>
        <end position="2321"/>
    </location>
</feature>
<keyword evidence="4" id="KW-1185">Reference proteome</keyword>
<dbReference type="PROSITE" id="PS51038">
    <property type="entry name" value="BAH"/>
    <property type="match status" value="1"/>
</dbReference>
<feature type="compositionally biased region" description="Basic and acidic residues" evidence="2">
    <location>
        <begin position="288"/>
        <end position="320"/>
    </location>
</feature>
<dbReference type="InterPro" id="IPR052429">
    <property type="entry name" value="BAH_domain_protein"/>
</dbReference>
<feature type="compositionally biased region" description="Polar residues" evidence="2">
    <location>
        <begin position="1771"/>
        <end position="1782"/>
    </location>
</feature>
<dbReference type="PANTHER" id="PTHR12505">
    <property type="entry name" value="PHD FINGER TRANSCRIPTION FACTOR"/>
    <property type="match status" value="1"/>
</dbReference>
<feature type="compositionally biased region" description="Polar residues" evidence="2">
    <location>
        <begin position="2506"/>
        <end position="2517"/>
    </location>
</feature>
<feature type="region of interest" description="Disordered" evidence="2">
    <location>
        <begin position="1998"/>
        <end position="2069"/>
    </location>
</feature>
<feature type="compositionally biased region" description="Polar residues" evidence="2">
    <location>
        <begin position="495"/>
        <end position="524"/>
    </location>
</feature>
<feature type="compositionally biased region" description="Basic residues" evidence="2">
    <location>
        <begin position="2589"/>
        <end position="2605"/>
    </location>
</feature>
<sequence length="2786" mass="306591">MESRSDFSLERSRLLGGAGLHAAHGFPVDAPSPHPTPLRAAFLDMNRTGAATDPASLSAYHSRFLQATLPLGNNGTSYSYLSGIYSSNFPSQSTSTFRAPPTGIIMRQFWPPTPPPDNYSRYAMGSSLYTMFPPLVPSTDPNPYSSQGYISRLGQSPAHYSSLLEATHKEPTYLSPGLALASPLTLTNHVGHTTPVPSLTPALDRHPGFSHLGLGMKGLEVGRRSLMVEDDFRRVERGAEELEGFLKRESSSISCHHNAERARLGLTGLDSHVRAVEKQSNSSTILGSREKLPESRNKQREERLKERQQCSEPETHHLEGRLANGNIPQVKGAKPSKSRSVTLRSEADKISKEKKCSWCSASLNDNTEVVENPHCITKQVTKIKSTNRQEFREEPVSVAQRIVSASCVTTALGTSSDTVATTTVTFTGHRATSSLATSDKPPHQGAANTTVVSSPCHVTITPHVTTLPLPCSVPVDNLRLSINSSQMKEKARVTSLPSNNQSHVSQTAQSQSKPESENDTLSLSNSQENQIADLTHQCYETVQIVHPQVREGRSGQNSSLSSQKSKLTAAEVKQKSLVDPLSRSCSVALSSEATSYSLTSENSPIVTSEQKNHKSSVLPTGIHIKQERMDGEEYCSMNKLYSYCGNSSALRNDMTEEDHGVINLSIPRRVPKQEPSDFALPCQMLSESMPRIGLSPENVQPDFVSSHSLTALANIASGSSSVTKSPLQKNDLVHVTNQTGEKPKPTGKIQQSMVSLRFQLASNPEVTSAFSQVTTSLSASQTPVSCNVQSMPSSQTGSTSQQAVPISSKGSNFFDAITTVGSITHHHRISSTKSCTSVAGSISLPPSTGVCPSVSSCPSTCSSTTSSFPSTVNSNIPVGIAVAQQRQVLTTTSGIKGGPPFLPNTSRNRSLVVSSTSAGNSDNYVPEKEGFLQGSKELSSGPDIQQHSTELNLNNTTTCILGQDVNPPVTHWEQDSIVHTPLPQQWVTPSPVVGPTVWLSQNMYNPTPAPQPPPPTAVPYPVDPSHVPIPPGGYQVYRDPLTNQIFLLPTTNIEIVDRAGIWTDYTAPPCGTPVQQVFATQPQAPPFQSQVMQEENQLKHQTAQSQNLSVSNNCFSTREDSEGEERDESTKNVYQDEHIKDKTEEKLCSDASQPLGSCSTVPYPAFPQPSAPAALSYFYEASTIVHLTQTQSTTAIQTEPGKRSQGTSPMNPVTPSPPIPSDSDQGVQASCDDGEDSGENDEDGEEEVSQDTNEVEQHSHTISVTAAIQVDMDCQTNSDDTDVEERAVEVIDSANQTDSLLMGVVKDCSTSGEDESCDIPRTATPSLTEIASVADNDDSESQLVQKPVSIDAEIFEGDSTPVLSAESQPVMDFIDHHGLNLLVDSIEEFASRVQEENNTEMGRLQIDSSGDDYSTVGGEAGNINVIVNDNVKPTRDSVYSNSDSLSRNIDPSCTDGLGLLCALAEQRFLEESMSSQVPETGLNLSLKHEQGDDIDQTYEESNKHNKSHNSKSPSQVYAFSSNSSSPFYTLGSPLHAGNIPETMDAAELEMKLQLAELQKKYKLKQRELAKLQPKKEKEEPELFPIKRRPGRPRKRQFMLLKPKNLKTSPISFGDSSSEYVPELYSSTPAALSVQPSTFPESIIPDVLPSTETSFEPSEPLRKKKKKHSALRNRTSVERSQTAKKSKQNKLSTKGRSSELIMKKKANTKVKKSNLKLQMGKVSETFSEHQTEKTQLSPTSQEEHNLVNDCRVPNLVTDCRSLKTDETLENIGASTPDDTATKSLKQKNKTETKTTESEPGKEDFSKQRTESPSNKQGSFKLQSSKVKKNQNKRSIENKNPFLMSKQESLSSDSNVTEDPHEQFVAQVNISPTTPEKDTKRKLELGESECNTSDTEVSSAKKRKPGRPKKHSLSKSDEATETIVPKQPKKLAFLKAEAKRVKNSLSRTKNCVELESVTSFFEEDIWFRRRSERIFLHDAGVVPGAISLWQGESLNTSVANDKNLSTTETKKSEAQTESKSETTSKIHRNINKSGEVSHKKKTKIRKDPESTSKKLKTKTKESKRQQTKEKLVPDELFAALKKCRLSESNQGGVTPRHSTDQENAESSEGDNLPLSVLIEKTSNPVIRSCILQPEELDDQLRVLTMDNGLFYAGTIKAIRAPDVYGITRDGERGNRPHIYSREEILNEAIVEVKPNSLNNLPEGQRVCAFWSQQYRCMYPGTVAKSSSPNCDSDQDTVYVEFDDGDSGRIPLKDICMLPPDYPIVCKFTTVDSNPLMLLGKRRQHRLSGESVTDSSVNALAPSGEKVKTKKNKNKSKSGKKKSCSSRGQNTQDHSQLNDVFHSENISSLSSVISTVESQSTLYTVDTLSITATRSMKSSSGKEKEKNSQKKKSKKSKSESKSKVKDKSREKESHHIGSSSEASVCGPPSLKSRKHKKHKDDHKRRHRHHHHHCHHHHHHKKHKHEKRSHPSSPEHSHSPSSSSSDANTPNVIPTTVEQSTKSGEERTQKSPQAETPSSSTENKKSQLMVKIRTNSTDISQEDKKEKNEKETNKNADPESSSVSSSDSSESLNITDEEETTKTLCAIEEKSQNKKVKTKKSNEKKKRKDRLPSVEKSKIAAFLPAQQLWRWAGKSFRRANTKGKAKKEFFKAITRGKETIKVGDCAVFLSTGRPHLPYIGRIETMWQSWGGNMVVKVKWFYHPEETKRGSQLLEPKGALFQSPHMDENDVQTISHRCELLSWTEYKARRIAETSNENFRYGSIFDNNDIYYLAGSYDPLTSVLSLEEGVS</sequence>
<proteinExistence type="predicted"/>
<dbReference type="CDD" id="cd04714">
    <property type="entry name" value="BAH_BAHCC1"/>
    <property type="match status" value="1"/>
</dbReference>
<feature type="compositionally biased region" description="Polar residues" evidence="2">
    <location>
        <begin position="1844"/>
        <end position="1855"/>
    </location>
</feature>
<dbReference type="RefSeq" id="XP_022250915.1">
    <property type="nucleotide sequence ID" value="XM_022395207.1"/>
</dbReference>
<dbReference type="Gene3D" id="2.30.30.490">
    <property type="match status" value="1"/>
</dbReference>
<feature type="region of interest" description="Disordered" evidence="2">
    <location>
        <begin position="1722"/>
        <end position="1747"/>
    </location>
</feature>
<evidence type="ECO:0000256" key="1">
    <source>
        <dbReference type="SAM" id="Coils"/>
    </source>
</evidence>
<dbReference type="InterPro" id="IPR002999">
    <property type="entry name" value="Tudor"/>
</dbReference>
<dbReference type="InterPro" id="IPR001025">
    <property type="entry name" value="BAH_dom"/>
</dbReference>
<dbReference type="Proteomes" id="UP000694941">
    <property type="component" value="Unplaced"/>
</dbReference>
<feature type="compositionally biased region" description="Basic and acidic residues" evidence="2">
    <location>
        <begin position="2537"/>
        <end position="2553"/>
    </location>
</feature>
<gene>
    <name evidence="5" type="primary">LOC106467087</name>
</gene>
<feature type="compositionally biased region" description="Polar residues" evidence="2">
    <location>
        <begin position="1887"/>
        <end position="1896"/>
    </location>
</feature>
<dbReference type="Pfam" id="PF24912">
    <property type="entry name" value="SH3_TNRC18"/>
    <property type="match status" value="1"/>
</dbReference>
<evidence type="ECO:0000313" key="5">
    <source>
        <dbReference type="RefSeq" id="XP_022250915.1"/>
    </source>
</evidence>
<dbReference type="Pfam" id="PF21744">
    <property type="entry name" value="BAHCC1-like_Tudor"/>
    <property type="match status" value="1"/>
</dbReference>
<feature type="compositionally biased region" description="Basic and acidic residues" evidence="2">
    <location>
        <begin position="1873"/>
        <end position="1883"/>
    </location>
</feature>
<feature type="compositionally biased region" description="Polar residues" evidence="2">
    <location>
        <begin position="1092"/>
        <end position="1116"/>
    </location>
</feature>